<evidence type="ECO:0000313" key="2">
    <source>
        <dbReference type="Proteomes" id="UP000023561"/>
    </source>
</evidence>
<accession>A0A023DAF2</accession>
<dbReference type="AlphaFoldDB" id="A0A023DAF2"/>
<comment type="caution">
    <text evidence="1">The sequence shown here is derived from an EMBL/GenBank/DDBJ whole genome shotgun (WGS) entry which is preliminary data.</text>
</comment>
<dbReference type="Proteomes" id="UP000023561">
    <property type="component" value="Unassembled WGS sequence"/>
</dbReference>
<name>A0A023DAF2_9BACL</name>
<protein>
    <recommendedName>
        <fullName evidence="3">Glycosyltransferase</fullName>
    </recommendedName>
</protein>
<proteinExistence type="predicted"/>
<gene>
    <name evidence="1" type="ORF">GCA01S_003_00070</name>
</gene>
<organism evidence="1 2">
    <name type="scientific">Parageobacillus caldoxylosilyticus NBRC 107762</name>
    <dbReference type="NCBI Taxonomy" id="1220594"/>
    <lineage>
        <taxon>Bacteria</taxon>
        <taxon>Bacillati</taxon>
        <taxon>Bacillota</taxon>
        <taxon>Bacilli</taxon>
        <taxon>Bacillales</taxon>
        <taxon>Anoxybacillaceae</taxon>
        <taxon>Saccharococcus</taxon>
    </lineage>
</organism>
<sequence length="98" mass="11504">MVPVTARGWGIVSEAVCARKPLLILGRQMMKEDQHTISYLKENHLCKTMTWNELHHFVIDEVFMKKMRSQYPSHDTFLSNQADMVSKQMLQVLKNKRV</sequence>
<reference evidence="1 2" key="1">
    <citation type="submission" date="2014-04" db="EMBL/GenBank/DDBJ databases">
        <title>Whole genome shotgun sequence of Geobacillus caldoxylosilyticus NBRC 107762.</title>
        <authorList>
            <person name="Hosoyama A."/>
            <person name="Hosoyama Y."/>
            <person name="Katano-Makiyama Y."/>
            <person name="Tsuchikane K."/>
            <person name="Ohji S."/>
            <person name="Ichikawa N."/>
            <person name="Yamazoe A."/>
            <person name="Fujita N."/>
        </authorList>
    </citation>
    <scope>NUCLEOTIDE SEQUENCE [LARGE SCALE GENOMIC DNA]</scope>
    <source>
        <strain evidence="1 2">NBRC 107762</strain>
    </source>
</reference>
<evidence type="ECO:0008006" key="3">
    <source>
        <dbReference type="Google" id="ProtNLM"/>
    </source>
</evidence>
<evidence type="ECO:0000313" key="1">
    <source>
        <dbReference type="EMBL" id="GAJ38340.1"/>
    </source>
</evidence>
<keyword evidence="2" id="KW-1185">Reference proteome</keyword>
<dbReference type="EMBL" id="BAWO01000003">
    <property type="protein sequence ID" value="GAJ38340.1"/>
    <property type="molecule type" value="Genomic_DNA"/>
</dbReference>